<evidence type="ECO:0000313" key="2">
    <source>
        <dbReference type="Proteomes" id="UP000613580"/>
    </source>
</evidence>
<gene>
    <name evidence="1" type="ORF">HMN09_01129300</name>
</gene>
<dbReference type="EMBL" id="JACAZE010000018">
    <property type="protein sequence ID" value="KAF7295859.1"/>
    <property type="molecule type" value="Genomic_DNA"/>
</dbReference>
<dbReference type="AlphaFoldDB" id="A0A8H6VVU2"/>
<proteinExistence type="predicted"/>
<evidence type="ECO:0000313" key="1">
    <source>
        <dbReference type="EMBL" id="KAF7295859.1"/>
    </source>
</evidence>
<keyword evidence="2" id="KW-1185">Reference proteome</keyword>
<sequence length="625" mass="69988">MSSSSLPDELIAEILSPALSIADVDFASTASISPFASYAESTSTYLLVCKTWLRVATPILYNVVVIRSKAQAAALAVVLSQTEHDLGRYVKKLRIEGAYGPAVQTVLQHMPNVAHLFISFDFHTTDNPVGLCRGLPLINPTRLIVHDNYIGRTNKMKKQLLDAFDECIPKWDKLHILDVSGYQSTHWPYNATLDRLFVPFAASRQLKTIVVAHPFFVDKIYEALKGCPLSTFRVSRKRSDWPSKALTSVISNPKAESLTQFVEDEEFNLTPAASLSSSESSESIVLPLVPAHLTVPSAVLRRILYFAMCVPELESESPPPHLPSRFPFLLVSKDFLHLALEFYYVCVVLKTAKHASNIRHVISTYPSLCAQIRVLIIFWRPYTYSSSSTQRFCDARYVKTISWIVERLPALTKLTSEAAELPWKVFTTIASTCGATLRELTIKLEKAKHPVDPTPLYQLVRCRKLRWDSQAELDEEAPAFDAAPFADLEELQILSADVSFVDHMSAFPLPSLSCATLKGDGGDESIYSDFLKLHGAKLRELELAIEELVALPRNIFTRCPRLESLCVSWPKRYDGSTDTNNPIPSKIFCPRSPHGSLKKLRFQVYFGAKIKRTHPDAPDASFRPD</sequence>
<name>A0A8H6VVU2_MYCCL</name>
<protein>
    <submittedName>
        <fullName evidence="1">Isocitrate dehydrogenase</fullName>
    </submittedName>
</protein>
<dbReference type="OrthoDB" id="2906982at2759"/>
<dbReference type="Proteomes" id="UP000613580">
    <property type="component" value="Unassembled WGS sequence"/>
</dbReference>
<organism evidence="1 2">
    <name type="scientific">Mycena chlorophos</name>
    <name type="common">Agaric fungus</name>
    <name type="synonym">Agaricus chlorophos</name>
    <dbReference type="NCBI Taxonomy" id="658473"/>
    <lineage>
        <taxon>Eukaryota</taxon>
        <taxon>Fungi</taxon>
        <taxon>Dikarya</taxon>
        <taxon>Basidiomycota</taxon>
        <taxon>Agaricomycotina</taxon>
        <taxon>Agaricomycetes</taxon>
        <taxon>Agaricomycetidae</taxon>
        <taxon>Agaricales</taxon>
        <taxon>Marasmiineae</taxon>
        <taxon>Mycenaceae</taxon>
        <taxon>Mycena</taxon>
    </lineage>
</organism>
<reference evidence="1" key="1">
    <citation type="submission" date="2020-05" db="EMBL/GenBank/DDBJ databases">
        <title>Mycena genomes resolve the evolution of fungal bioluminescence.</title>
        <authorList>
            <person name="Tsai I.J."/>
        </authorList>
    </citation>
    <scope>NUCLEOTIDE SEQUENCE</scope>
    <source>
        <strain evidence="1">110903Hualien_Pintung</strain>
    </source>
</reference>
<accession>A0A8H6VVU2</accession>
<comment type="caution">
    <text evidence="1">The sequence shown here is derived from an EMBL/GenBank/DDBJ whole genome shotgun (WGS) entry which is preliminary data.</text>
</comment>